<keyword evidence="3" id="KW-1185">Reference proteome</keyword>
<reference evidence="2 3" key="1">
    <citation type="submission" date="2024-01" db="EMBL/GenBank/DDBJ databases">
        <title>Comparative genomics of Cryptococcus and Kwoniella reveals pathogenesis evolution and contrasting modes of karyotype evolution via chromosome fusion or intercentromeric recombination.</title>
        <authorList>
            <person name="Coelho M.A."/>
            <person name="David-Palma M."/>
            <person name="Shea T."/>
            <person name="Bowers K."/>
            <person name="McGinley-Smith S."/>
            <person name="Mohammad A.W."/>
            <person name="Gnirke A."/>
            <person name="Yurkov A.M."/>
            <person name="Nowrousian M."/>
            <person name="Sun S."/>
            <person name="Cuomo C.A."/>
            <person name="Heitman J."/>
        </authorList>
    </citation>
    <scope>NUCLEOTIDE SEQUENCE [LARGE SCALE GENOMIC DNA]</scope>
    <source>
        <strain evidence="2">CBS 11374</strain>
    </source>
</reference>
<proteinExistence type="predicted"/>
<feature type="transmembrane region" description="Helical" evidence="1">
    <location>
        <begin position="217"/>
        <end position="239"/>
    </location>
</feature>
<name>A0ABZ1CTS2_9TREE</name>
<evidence type="ECO:0000313" key="3">
    <source>
        <dbReference type="Proteomes" id="UP001329825"/>
    </source>
</evidence>
<keyword evidence="1" id="KW-0472">Membrane</keyword>
<accession>A0ABZ1CTS2</accession>
<evidence type="ECO:0000313" key="2">
    <source>
        <dbReference type="EMBL" id="WRT65088.1"/>
    </source>
</evidence>
<dbReference type="GeneID" id="87954161"/>
<sequence>MTILSTISSFQAPLTLLLVIFGPTLLPRLIAFIRRRPSSTPKPPRVATPVSLKLFLAIHTLWMTKQLISPPFDLFSHQNLPISTSNSNIRLELIGTISEDNSNIHPLVELLLTKLKVMDNRINYVRYGHKSLIECVWCNNPIDYLLYSTPNILSWYFLEAVYLGMMGWTKISGKESDKRTERWRGTFGWSLLVAAILEIGLKWLWDIRVVEGNCIHLSSVIHTVRSIYLLLLPIIYSFLPLPSSNLSPQTFIPMISNTTSTLRLTSLARAAIHRSPRLRETRSSLGRREAERAEIIRRDEEVRRTVKDSGLDEVNMREGAERWVRDGWDGMIRVDPAGQR</sequence>
<dbReference type="PANTHER" id="PTHR39470">
    <property type="entry name" value="CHROMOSOME 10, WHOLE GENOME SHOTGUN SEQUENCE"/>
    <property type="match status" value="1"/>
</dbReference>
<feature type="transmembrane region" description="Helical" evidence="1">
    <location>
        <begin position="153"/>
        <end position="171"/>
    </location>
</feature>
<dbReference type="RefSeq" id="XP_062789828.1">
    <property type="nucleotide sequence ID" value="XM_062933777.1"/>
</dbReference>
<gene>
    <name evidence="2" type="ORF">IL334_002030</name>
</gene>
<feature type="transmembrane region" description="Helical" evidence="1">
    <location>
        <begin position="12"/>
        <end position="34"/>
    </location>
</feature>
<protein>
    <submittedName>
        <fullName evidence="2">Uncharacterized protein</fullName>
    </submittedName>
</protein>
<evidence type="ECO:0000256" key="1">
    <source>
        <dbReference type="SAM" id="Phobius"/>
    </source>
</evidence>
<keyword evidence="1" id="KW-1133">Transmembrane helix</keyword>
<dbReference type="PANTHER" id="PTHR39470:SF1">
    <property type="entry name" value="CHORISMATE SYNTHASE PROTEIN"/>
    <property type="match status" value="1"/>
</dbReference>
<keyword evidence="1" id="KW-0812">Transmembrane</keyword>
<feature type="transmembrane region" description="Helical" evidence="1">
    <location>
        <begin position="183"/>
        <end position="205"/>
    </location>
</feature>
<dbReference type="EMBL" id="CP141882">
    <property type="protein sequence ID" value="WRT65088.1"/>
    <property type="molecule type" value="Genomic_DNA"/>
</dbReference>
<dbReference type="Proteomes" id="UP001329825">
    <property type="component" value="Chromosome 2"/>
</dbReference>
<organism evidence="2 3">
    <name type="scientific">Kwoniella shivajii</name>
    <dbReference type="NCBI Taxonomy" id="564305"/>
    <lineage>
        <taxon>Eukaryota</taxon>
        <taxon>Fungi</taxon>
        <taxon>Dikarya</taxon>
        <taxon>Basidiomycota</taxon>
        <taxon>Agaricomycotina</taxon>
        <taxon>Tremellomycetes</taxon>
        <taxon>Tremellales</taxon>
        <taxon>Cryptococcaceae</taxon>
        <taxon>Kwoniella</taxon>
    </lineage>
</organism>